<protein>
    <recommendedName>
        <fullName evidence="10">Mad3/BUB1 homology region 1-domain-containing protein</fullName>
    </recommendedName>
</protein>
<dbReference type="GO" id="GO:0005524">
    <property type="term" value="F:ATP binding"/>
    <property type="evidence" value="ECO:0007669"/>
    <property type="project" value="InterPro"/>
</dbReference>
<proteinExistence type="predicted"/>
<gene>
    <name evidence="8" type="ORF">BDY21DRAFT_375675</name>
</gene>
<dbReference type="GO" id="GO:0000776">
    <property type="term" value="C:kinetochore"/>
    <property type="evidence" value="ECO:0007669"/>
    <property type="project" value="UniProtKB-KW"/>
</dbReference>
<evidence type="ECO:0000259" key="6">
    <source>
        <dbReference type="PROSITE" id="PS50011"/>
    </source>
</evidence>
<feature type="region of interest" description="Disordered" evidence="5">
    <location>
        <begin position="262"/>
        <end position="285"/>
    </location>
</feature>
<dbReference type="InterPro" id="IPR015661">
    <property type="entry name" value="Bub1/Mad3"/>
</dbReference>
<feature type="domain" description="BUB1 N-terminal" evidence="7">
    <location>
        <begin position="84"/>
        <end position="253"/>
    </location>
</feature>
<feature type="compositionally biased region" description="Basic and acidic residues" evidence="5">
    <location>
        <begin position="443"/>
        <end position="463"/>
    </location>
</feature>
<dbReference type="InterPro" id="IPR011009">
    <property type="entry name" value="Kinase-like_dom_sf"/>
</dbReference>
<feature type="region of interest" description="Disordered" evidence="5">
    <location>
        <begin position="498"/>
        <end position="527"/>
    </location>
</feature>
<evidence type="ECO:0000256" key="3">
    <source>
        <dbReference type="ARBA" id="ARBA00022838"/>
    </source>
</evidence>
<evidence type="ECO:0000256" key="2">
    <source>
        <dbReference type="ARBA" id="ARBA00022454"/>
    </source>
</evidence>
<dbReference type="Gene3D" id="1.10.510.10">
    <property type="entry name" value="Transferase(Phosphotransferase) domain 1"/>
    <property type="match status" value="1"/>
</dbReference>
<dbReference type="GO" id="GO:0005634">
    <property type="term" value="C:nucleus"/>
    <property type="evidence" value="ECO:0007669"/>
    <property type="project" value="TreeGrafter"/>
</dbReference>
<dbReference type="EMBL" id="MU001714">
    <property type="protein sequence ID" value="KAF2452277.1"/>
    <property type="molecule type" value="Genomic_DNA"/>
</dbReference>
<feature type="region of interest" description="Disordered" evidence="5">
    <location>
        <begin position="31"/>
        <end position="73"/>
    </location>
</feature>
<dbReference type="GO" id="GO:0051754">
    <property type="term" value="P:meiotic sister chromatid cohesion, centromeric"/>
    <property type="evidence" value="ECO:0007669"/>
    <property type="project" value="TreeGrafter"/>
</dbReference>
<dbReference type="InterPro" id="IPR012572">
    <property type="entry name" value="Mad3/Bub1_II"/>
</dbReference>
<dbReference type="Pfam" id="PF08171">
    <property type="entry name" value="Mad3_BUB1_II"/>
    <property type="match status" value="1"/>
</dbReference>
<dbReference type="PROSITE" id="PS51489">
    <property type="entry name" value="BUB1_N"/>
    <property type="match status" value="1"/>
</dbReference>
<sequence length="1325" mass="146701">MAARAPPPPNEAAAGEDLISFEVIEDHKENIQSLPSGRSAKALAALYSPRPGSDGSGGNDAGSGPQPPTPADTQTLNEAVRADFEKEVAALDEADDPLDVFDRYVKWTLDAYPSAQSTPASQLLPLLERATRAFLESKQYRNDARYLRLWLHYIRLFSDAPREHFAFLARRGVGEHLALFYEEFAAWFELRGRWAQADEIFRLGVDKQARPVERLVRKYAEFQHRAETRRVPGEEDGRPASPALPVVRPALAPRLDPFAAAEEQQDPQAQRRGLGQSAGGAARAGKPKIAIFSDADGGAAAGDKGALAGGGGSKGWETIQSIGERKKENTVEAKPWAGETMRMSKPSVGVPKMMVYKDETVSNINASKQPSSPSSSNPVREHQKTVNPKTGRVEEVFADLEAVYPDAADPSAVEFCFEELRAKHRGWLECDWIAVRREEALRAKEEEVERIDRDERARRREQQRVAATTDPAADEPSSQRPEQQIVGGLRKLVVLNDENDENAPPPPDKDIAAANLRKQRRREERANRTRKIKVMEVREVRGETQRIQTNLDSPTGPKIKRKKSAEPTMTINTREAMDEIYGIFNEPLKEPAAEAALEEESDEPSDVEDDYTSAGESTGTGRISATTSEFGDETTAAGDFTEVKSTADGDETTADTTADTTSDVKSVSEWSEFTERRHVPKTTGYLSVDEGTDTQGFGDETTGSFEALKDGGSEQDWQEPDGVVTPTSPEPAVASRSLPTRFVPVPPENCEVPTRPYRDPAQAANNRLPFMTPIVEKTESSLGGMTNVQPEKDYFTSKTPSRRTNAKTPTVPELGDDDIPLSSPFQNVVDEPKLPPPKIAQPILTKGKRDGSTKPLACKSPEKMTRPQTGPAQEAPQKGPIVNDTQCNPVDEHIRKTILRNCQPPLASFDGYYDRTTQCYEHSAEIKKFTKVVAKTSKNNGDRTATNLPMPPTLRFDGSNRTYVVKRELGQGAFAPVYLVESNADDTDSGGENKTLAMGKDTFCAVTRRELEAIKMEEPPTAWEFYIVRQAHRRLGASRAADSLIRVHEMHLFRDECYLVEEYRGQGTLLDLVNVARADPAQSGGGGGGGLDEHVCMFFTVELLRTVESLHAKGIIHGDLKPDNVLVRLDGGKAALPSSEWQQRPQWSAQYRRDGRDGWESRGVALIDFGRGIDMRAFRPDVQFVADWKTTPADCAEMRELRPWTFQVDYHGLAGVVHTMLFGKYIDTVAERGGALLGAGATRKYRVRESLKRYWQTEIWADVFDLLLNPLTRLDGEEDSKMPVLNGMRAVRECMEEYLEANCDRGIGLKGQLRKLEAAVAQKRK</sequence>
<dbReference type="PANTHER" id="PTHR14030:SF4">
    <property type="entry name" value="BUB1 KINASE, ISOFORM A-RELATED"/>
    <property type="match status" value="1"/>
</dbReference>
<dbReference type="GO" id="GO:0007094">
    <property type="term" value="P:mitotic spindle assembly checkpoint signaling"/>
    <property type="evidence" value="ECO:0007669"/>
    <property type="project" value="InterPro"/>
</dbReference>
<dbReference type="InterPro" id="IPR013212">
    <property type="entry name" value="Mad3/Bub1_I"/>
</dbReference>
<dbReference type="Pfam" id="PF00069">
    <property type="entry name" value="Pkinase"/>
    <property type="match status" value="1"/>
</dbReference>
<evidence type="ECO:0000313" key="8">
    <source>
        <dbReference type="EMBL" id="KAF2452277.1"/>
    </source>
</evidence>
<keyword evidence="4" id="KW-0137">Centromere</keyword>
<evidence type="ECO:0008006" key="10">
    <source>
        <dbReference type="Google" id="ProtNLM"/>
    </source>
</evidence>
<dbReference type="SMART" id="SM00777">
    <property type="entry name" value="Mad3_BUB1_I"/>
    <property type="match status" value="1"/>
</dbReference>
<dbReference type="OrthoDB" id="248495at2759"/>
<feature type="region of interest" description="Disordered" evidence="5">
    <location>
        <begin position="227"/>
        <end position="246"/>
    </location>
</feature>
<dbReference type="InterPro" id="IPR000719">
    <property type="entry name" value="Prot_kinase_dom"/>
</dbReference>
<comment type="subcellular location">
    <subcellularLocation>
        <location evidence="1">Chromosome</location>
        <location evidence="1">Centromere</location>
        <location evidence="1">Kinetochore</location>
    </subcellularLocation>
</comment>
<dbReference type="SMART" id="SM00220">
    <property type="entry name" value="S_TKc"/>
    <property type="match status" value="1"/>
</dbReference>
<keyword evidence="2" id="KW-0158">Chromosome</keyword>
<feature type="compositionally biased region" description="Polar residues" evidence="5">
    <location>
        <begin position="780"/>
        <end position="789"/>
    </location>
</feature>
<feature type="compositionally biased region" description="Acidic residues" evidence="5">
    <location>
        <begin position="596"/>
        <end position="611"/>
    </location>
</feature>
<keyword evidence="3" id="KW-0995">Kinetochore</keyword>
<feature type="compositionally biased region" description="Low complexity" evidence="5">
    <location>
        <begin position="654"/>
        <end position="663"/>
    </location>
</feature>
<feature type="region of interest" description="Disordered" evidence="5">
    <location>
        <begin position="546"/>
        <end position="572"/>
    </location>
</feature>
<dbReference type="Proteomes" id="UP000799766">
    <property type="component" value="Unassembled WGS sequence"/>
</dbReference>
<dbReference type="SUPFAM" id="SSF56112">
    <property type="entry name" value="Protein kinase-like (PK-like)"/>
    <property type="match status" value="1"/>
</dbReference>
<dbReference type="InterPro" id="IPR008271">
    <property type="entry name" value="Ser/Thr_kinase_AS"/>
</dbReference>
<dbReference type="PANTHER" id="PTHR14030">
    <property type="entry name" value="MITOTIC CHECKPOINT SERINE/THREONINE-PROTEIN KINASE BUB1"/>
    <property type="match status" value="1"/>
</dbReference>
<evidence type="ECO:0000313" key="9">
    <source>
        <dbReference type="Proteomes" id="UP000799766"/>
    </source>
</evidence>
<feature type="region of interest" description="Disordered" evidence="5">
    <location>
        <begin position="363"/>
        <end position="391"/>
    </location>
</feature>
<feature type="compositionally biased region" description="Basic and acidic residues" evidence="5">
    <location>
        <begin position="227"/>
        <end position="238"/>
    </location>
</feature>
<reference evidence="8" key="1">
    <citation type="journal article" date="2020" name="Stud. Mycol.">
        <title>101 Dothideomycetes genomes: a test case for predicting lifestyles and emergence of pathogens.</title>
        <authorList>
            <person name="Haridas S."/>
            <person name="Albert R."/>
            <person name="Binder M."/>
            <person name="Bloem J."/>
            <person name="Labutti K."/>
            <person name="Salamov A."/>
            <person name="Andreopoulos B."/>
            <person name="Baker S."/>
            <person name="Barry K."/>
            <person name="Bills G."/>
            <person name="Bluhm B."/>
            <person name="Cannon C."/>
            <person name="Castanera R."/>
            <person name="Culley D."/>
            <person name="Daum C."/>
            <person name="Ezra D."/>
            <person name="Gonzalez J."/>
            <person name="Henrissat B."/>
            <person name="Kuo A."/>
            <person name="Liang C."/>
            <person name="Lipzen A."/>
            <person name="Lutzoni F."/>
            <person name="Magnuson J."/>
            <person name="Mondo S."/>
            <person name="Nolan M."/>
            <person name="Ohm R."/>
            <person name="Pangilinan J."/>
            <person name="Park H.-J."/>
            <person name="Ramirez L."/>
            <person name="Alfaro M."/>
            <person name="Sun H."/>
            <person name="Tritt A."/>
            <person name="Yoshinaga Y."/>
            <person name="Zwiers L.-H."/>
            <person name="Turgeon B."/>
            <person name="Goodwin S."/>
            <person name="Spatafora J."/>
            <person name="Crous P."/>
            <person name="Grigoriev I."/>
        </authorList>
    </citation>
    <scope>NUCLEOTIDE SEQUENCE</scope>
    <source>
        <strain evidence="8">ATCC 16933</strain>
    </source>
</reference>
<feature type="region of interest" description="Disordered" evidence="5">
    <location>
        <begin position="584"/>
        <end position="886"/>
    </location>
</feature>
<name>A0A6A6NL92_9PEZI</name>
<evidence type="ECO:0000256" key="5">
    <source>
        <dbReference type="SAM" id="MobiDB-lite"/>
    </source>
</evidence>
<organism evidence="8 9">
    <name type="scientific">Lineolata rhizophorae</name>
    <dbReference type="NCBI Taxonomy" id="578093"/>
    <lineage>
        <taxon>Eukaryota</taxon>
        <taxon>Fungi</taxon>
        <taxon>Dikarya</taxon>
        <taxon>Ascomycota</taxon>
        <taxon>Pezizomycotina</taxon>
        <taxon>Dothideomycetes</taxon>
        <taxon>Dothideomycetes incertae sedis</taxon>
        <taxon>Lineolatales</taxon>
        <taxon>Lineolataceae</taxon>
        <taxon>Lineolata</taxon>
    </lineage>
</organism>
<dbReference type="CDD" id="cd13981">
    <property type="entry name" value="STKc_Bub1_BubR1"/>
    <property type="match status" value="1"/>
</dbReference>
<dbReference type="FunFam" id="1.25.40.430:FF:000003">
    <property type="entry name" value="Checkpoint serine/threonine-protein kinase BUB1"/>
    <property type="match status" value="1"/>
</dbReference>
<dbReference type="PROSITE" id="PS50011">
    <property type="entry name" value="PROTEIN_KINASE_DOM"/>
    <property type="match status" value="1"/>
</dbReference>
<accession>A0A6A6NL92</accession>
<keyword evidence="9" id="KW-1185">Reference proteome</keyword>
<dbReference type="PROSITE" id="PS00108">
    <property type="entry name" value="PROTEIN_KINASE_ST"/>
    <property type="match status" value="1"/>
</dbReference>
<dbReference type="GO" id="GO:0004672">
    <property type="term" value="F:protein kinase activity"/>
    <property type="evidence" value="ECO:0007669"/>
    <property type="project" value="InterPro"/>
</dbReference>
<evidence type="ECO:0000256" key="1">
    <source>
        <dbReference type="ARBA" id="ARBA00004629"/>
    </source>
</evidence>
<evidence type="ECO:0000256" key="4">
    <source>
        <dbReference type="ARBA" id="ARBA00023328"/>
    </source>
</evidence>
<dbReference type="Pfam" id="PF08311">
    <property type="entry name" value="Mad3_BUB1_I"/>
    <property type="match status" value="1"/>
</dbReference>
<feature type="region of interest" description="Disordered" evidence="5">
    <location>
        <begin position="443"/>
        <end position="486"/>
    </location>
</feature>
<dbReference type="Gene3D" id="1.25.40.430">
    <property type="match status" value="1"/>
</dbReference>
<feature type="domain" description="Protein kinase" evidence="6">
    <location>
        <begin position="963"/>
        <end position="1285"/>
    </location>
</feature>
<dbReference type="GO" id="GO:0032991">
    <property type="term" value="C:protein-containing complex"/>
    <property type="evidence" value="ECO:0007669"/>
    <property type="project" value="UniProtKB-ARBA"/>
</dbReference>
<evidence type="ECO:0000259" key="7">
    <source>
        <dbReference type="PROSITE" id="PS51489"/>
    </source>
</evidence>
<feature type="compositionally biased region" description="Polar residues" evidence="5">
    <location>
        <begin position="614"/>
        <end position="629"/>
    </location>
</feature>